<dbReference type="PATRIC" id="fig|1227739.3.peg.3490"/>
<proteinExistence type="predicted"/>
<dbReference type="RefSeq" id="WP_052346574.1">
    <property type="nucleotide sequence ID" value="NZ_CP007145.1"/>
</dbReference>
<accession>W8F0N0</accession>
<evidence type="ECO:0000313" key="2">
    <source>
        <dbReference type="Proteomes" id="UP000019423"/>
    </source>
</evidence>
<dbReference type="STRING" id="1227739.Hsw_3324"/>
<dbReference type="HOGENOM" id="CLU_134337_0_0_10"/>
<reference evidence="1 2" key="1">
    <citation type="submission" date="2014-01" db="EMBL/GenBank/DDBJ databases">
        <title>Complete genome sequence of ionizing-radiation resistance bacterium Hymenobacter swuensis DY53.</title>
        <authorList>
            <person name="Jung J.-H."/>
            <person name="Jeong S.-W."/>
            <person name="Joe M.-H."/>
            <person name="Cho y.-j."/>
            <person name="Kim M.-K."/>
            <person name="Lim S.-Y."/>
        </authorList>
    </citation>
    <scope>NUCLEOTIDE SEQUENCE [LARGE SCALE GENOMIC DNA]</scope>
    <source>
        <strain evidence="1 2">DY53</strain>
    </source>
</reference>
<dbReference type="AlphaFoldDB" id="W8F0N0"/>
<dbReference type="EMBL" id="CP007145">
    <property type="protein sequence ID" value="AHJ98919.1"/>
    <property type="molecule type" value="Genomic_DNA"/>
</dbReference>
<keyword evidence="2" id="KW-1185">Reference proteome</keyword>
<dbReference type="OrthoDB" id="1072575at2"/>
<dbReference type="KEGG" id="hsw:Hsw_3324"/>
<gene>
    <name evidence="1" type="ORF">Hsw_3324</name>
</gene>
<evidence type="ECO:0000313" key="1">
    <source>
        <dbReference type="EMBL" id="AHJ98919.1"/>
    </source>
</evidence>
<name>W8F0N0_9BACT</name>
<protein>
    <submittedName>
        <fullName evidence="1">Uncharacterized protein</fullName>
    </submittedName>
</protein>
<dbReference type="Proteomes" id="UP000019423">
    <property type="component" value="Chromosome"/>
</dbReference>
<organism evidence="1 2">
    <name type="scientific">Hymenobacter swuensis DY53</name>
    <dbReference type="NCBI Taxonomy" id="1227739"/>
    <lineage>
        <taxon>Bacteria</taxon>
        <taxon>Pseudomonadati</taxon>
        <taxon>Bacteroidota</taxon>
        <taxon>Cytophagia</taxon>
        <taxon>Cytophagales</taxon>
        <taxon>Hymenobacteraceae</taxon>
        <taxon>Hymenobacter</taxon>
    </lineage>
</organism>
<sequence>MPTDNRFRIEWPALVRDLVPALLRRPRQLAWLEALTNPVASLYEQLLTYRADVLRQLNYNGQTILLEKALNDTFDPAFRRIRIVNAVGEITPLYLNFVREQQPMPTAYFTQEPDYVPLYVYRQIEFNTQIDFIVYAPGLAGRAVALHTMIRRLKRAMTNYQILYISAPQ</sequence>
<dbReference type="eggNOG" id="ENOG503410N">
    <property type="taxonomic scope" value="Bacteria"/>
</dbReference>